<sequence length="325" mass="35956">MAPLFRLPLLVLSSFFHSFLRYSPCSLMADTVFSTAWTRMLQEVCKSSVSLFLGGIYFLLGTAAFYVFSRRDTAGRLIFMWAIGAMLCLAMSELVMQVIATSVSLRILYSAAQTPEMTPSFLEQQASLSYLYNVMVFVEDLMLVGNNLIADGLFAYRCYLIWGPGYNKQIIILPLLLLLVTTALGGTSAYFNNLRYGGANVVDTRIGFAFAISTNLSLTGLTAGRIWWTRRELRIVGKDTYTKRYSMAISVLLESGIVYCIFLTLVLVALSYGRHATSGPTATFASLSYGAAGQMVNIVPTVFIVRIGLFPPSESESEKSRKFLV</sequence>
<evidence type="ECO:0000256" key="1">
    <source>
        <dbReference type="SAM" id="Phobius"/>
    </source>
</evidence>
<feature type="transmembrane region" description="Helical" evidence="1">
    <location>
        <begin position="206"/>
        <end position="228"/>
    </location>
</feature>
<proteinExistence type="predicted"/>
<dbReference type="Proteomes" id="UP000623467">
    <property type="component" value="Unassembled WGS sequence"/>
</dbReference>
<evidence type="ECO:0000313" key="3">
    <source>
        <dbReference type="Proteomes" id="UP000623467"/>
    </source>
</evidence>
<dbReference type="AlphaFoldDB" id="A0A8H7CSA9"/>
<organism evidence="2 3">
    <name type="scientific">Mycena sanguinolenta</name>
    <dbReference type="NCBI Taxonomy" id="230812"/>
    <lineage>
        <taxon>Eukaryota</taxon>
        <taxon>Fungi</taxon>
        <taxon>Dikarya</taxon>
        <taxon>Basidiomycota</taxon>
        <taxon>Agaricomycotina</taxon>
        <taxon>Agaricomycetes</taxon>
        <taxon>Agaricomycetidae</taxon>
        <taxon>Agaricales</taxon>
        <taxon>Marasmiineae</taxon>
        <taxon>Mycenaceae</taxon>
        <taxon>Mycena</taxon>
    </lineage>
</organism>
<keyword evidence="1" id="KW-1133">Transmembrane helix</keyword>
<feature type="transmembrane region" description="Helical" evidence="1">
    <location>
        <begin position="249"/>
        <end position="272"/>
    </location>
</feature>
<keyword evidence="1" id="KW-0472">Membrane</keyword>
<evidence type="ECO:0000313" key="2">
    <source>
        <dbReference type="EMBL" id="KAF7348370.1"/>
    </source>
</evidence>
<keyword evidence="3" id="KW-1185">Reference proteome</keyword>
<comment type="caution">
    <text evidence="2">The sequence shown here is derived from an EMBL/GenBank/DDBJ whole genome shotgun (WGS) entry which is preliminary data.</text>
</comment>
<feature type="transmembrane region" description="Helical" evidence="1">
    <location>
        <begin position="170"/>
        <end position="191"/>
    </location>
</feature>
<feature type="transmembrane region" description="Helical" evidence="1">
    <location>
        <begin position="292"/>
        <end position="312"/>
    </location>
</feature>
<dbReference type="EMBL" id="JACAZH010000017">
    <property type="protein sequence ID" value="KAF7348370.1"/>
    <property type="molecule type" value="Genomic_DNA"/>
</dbReference>
<keyword evidence="1" id="KW-0812">Transmembrane</keyword>
<protein>
    <submittedName>
        <fullName evidence="2">Uncharacterized protein</fullName>
    </submittedName>
</protein>
<accession>A0A8H7CSA9</accession>
<name>A0A8H7CSA9_9AGAR</name>
<dbReference type="OrthoDB" id="3011133at2759"/>
<reference evidence="2" key="1">
    <citation type="submission" date="2020-05" db="EMBL/GenBank/DDBJ databases">
        <title>Mycena genomes resolve the evolution of fungal bioluminescence.</title>
        <authorList>
            <person name="Tsai I.J."/>
        </authorList>
    </citation>
    <scope>NUCLEOTIDE SEQUENCE</scope>
    <source>
        <strain evidence="2">160909Yilan</strain>
    </source>
</reference>
<feature type="transmembrane region" description="Helical" evidence="1">
    <location>
        <begin position="80"/>
        <end position="109"/>
    </location>
</feature>
<feature type="transmembrane region" description="Helical" evidence="1">
    <location>
        <begin position="48"/>
        <end position="68"/>
    </location>
</feature>
<gene>
    <name evidence="2" type="ORF">MSAN_01791000</name>
</gene>